<proteinExistence type="predicted"/>
<protein>
    <submittedName>
        <fullName evidence="1">910_t:CDS:1</fullName>
    </submittedName>
</protein>
<sequence>NGGRYVPVGYSSNDDQDIRVPISEYFNCGNDNERNSINLLLWKLQADFYGVNLYEWCGESTFEQSGYADRTREFSSYSIPVILSEYGCNLVLPRPFTEVAAIYGPQMSSVWSGGVVFEWSQEINSYGLVEINSQDGSVRKLQDFYNLKSQFEKIDARHSGARLEMDEYQTDNTEPSKCPNKSEVWNASTVLPPTPRREVCECMLSSLTCVASSKIHNNRELMDGQFGIVCGLVDCANISMDGSSGKYGKFSYCSPEDKLSYMFDVYYKAQKEVKEACEFKGAAKIIKPTKSNLTECENERSEVNLGNKKRSGVGSLVLERAGNKVAV</sequence>
<feature type="non-terminal residue" evidence="1">
    <location>
        <position position="1"/>
    </location>
</feature>
<accession>A0ACA9Q725</accession>
<comment type="caution">
    <text evidence="1">The sequence shown here is derived from an EMBL/GenBank/DDBJ whole genome shotgun (WGS) entry which is preliminary data.</text>
</comment>
<keyword evidence="2" id="KW-1185">Reference proteome</keyword>
<organism evidence="1 2">
    <name type="scientific">Acaulospora colombiana</name>
    <dbReference type="NCBI Taxonomy" id="27376"/>
    <lineage>
        <taxon>Eukaryota</taxon>
        <taxon>Fungi</taxon>
        <taxon>Fungi incertae sedis</taxon>
        <taxon>Mucoromycota</taxon>
        <taxon>Glomeromycotina</taxon>
        <taxon>Glomeromycetes</taxon>
        <taxon>Diversisporales</taxon>
        <taxon>Acaulosporaceae</taxon>
        <taxon>Acaulospora</taxon>
    </lineage>
</organism>
<name>A0ACA9Q725_9GLOM</name>
<evidence type="ECO:0000313" key="2">
    <source>
        <dbReference type="Proteomes" id="UP000789525"/>
    </source>
</evidence>
<evidence type="ECO:0000313" key="1">
    <source>
        <dbReference type="EMBL" id="CAG8738803.1"/>
    </source>
</evidence>
<feature type="non-terminal residue" evidence="1">
    <location>
        <position position="327"/>
    </location>
</feature>
<reference evidence="1" key="1">
    <citation type="submission" date="2021-06" db="EMBL/GenBank/DDBJ databases">
        <authorList>
            <person name="Kallberg Y."/>
            <person name="Tangrot J."/>
            <person name="Rosling A."/>
        </authorList>
    </citation>
    <scope>NUCLEOTIDE SEQUENCE</scope>
    <source>
        <strain evidence="1">CL356</strain>
    </source>
</reference>
<dbReference type="EMBL" id="CAJVPT010046816">
    <property type="protein sequence ID" value="CAG8738803.1"/>
    <property type="molecule type" value="Genomic_DNA"/>
</dbReference>
<gene>
    <name evidence="1" type="ORF">ACOLOM_LOCUS12047</name>
</gene>
<dbReference type="Proteomes" id="UP000789525">
    <property type="component" value="Unassembled WGS sequence"/>
</dbReference>